<protein>
    <submittedName>
        <fullName evidence="1">Glycosyltransferase</fullName>
    </submittedName>
</protein>
<evidence type="ECO:0000313" key="2">
    <source>
        <dbReference type="Proteomes" id="UP001213039"/>
    </source>
</evidence>
<sequence>MKLSLISLVTKNVESVQNYLDSLAVQTVSDFEVILCLNGKESENKQVMNIITKYYEKLNGRITVIYNSKLNSNQFNLLSAFRQAKGDYISVFNSDIQSIKNNYIEKMIDAAEKSDVDVLEFKPRLTGSISWKPKARIVNNEKIDLTKNPLPFAYVFPFIFNKILKKSLVSKLSKYKIKNYVDTKMCVELTYLLMLEAKSYSYLDYRVFREYFPEDIWLNTKKSMTMFDEIEKHLTLTNRKLYEEIRYAKYYFLKLLMTAFFKETSFTYKSIYKTKEEISEKRSDFSLNKHIEIIKKLEDSYKTENYLLTNPYFSRNNEEVLLMLQPINKLKDKKILKQLD</sequence>
<accession>A0ACD4PJA5</accession>
<proteinExistence type="predicted"/>
<name>A0ACD4PJA5_9BACT</name>
<dbReference type="EMBL" id="CP114370">
    <property type="protein sequence ID" value="WBP83749.1"/>
    <property type="molecule type" value="Genomic_DNA"/>
</dbReference>
<reference evidence="1" key="1">
    <citation type="submission" date="2022-12" db="EMBL/GenBank/DDBJ databases">
        <authorList>
            <consortium name="Asia Pacific Centre for Animal Health"/>
            <person name="Klose S.M."/>
            <person name="Legione A.R."/>
            <person name="Monotti I."/>
            <person name="Bushell R."/>
            <person name="Marenda M.S."/>
            <person name="Sugiyama T."/>
            <person name="Browning G.F."/>
            <person name="Vaz P.K."/>
        </authorList>
    </citation>
    <scope>NUCLEOTIDE SEQUENCE</scope>
    <source>
        <strain evidence="1">Felid995</strain>
    </source>
</reference>
<organism evidence="1 2">
    <name type="scientific">Mycoplasmopsis edwardii</name>
    <dbReference type="NCBI Taxonomy" id="53558"/>
    <lineage>
        <taxon>Bacteria</taxon>
        <taxon>Bacillati</taxon>
        <taxon>Mycoplasmatota</taxon>
        <taxon>Mycoplasmoidales</taxon>
        <taxon>Metamycoplasmataceae</taxon>
        <taxon>Mycoplasmopsis</taxon>
    </lineage>
</organism>
<gene>
    <name evidence="1" type="ORF">Me_995_000368</name>
</gene>
<dbReference type="Proteomes" id="UP001213039">
    <property type="component" value="Chromosome"/>
</dbReference>
<keyword evidence="2" id="KW-1185">Reference proteome</keyword>
<evidence type="ECO:0000313" key="1">
    <source>
        <dbReference type="EMBL" id="WBP83749.1"/>
    </source>
</evidence>